<organism evidence="3 4">
    <name type="scientific">Actinomadura decatromicini</name>
    <dbReference type="NCBI Taxonomy" id="2604572"/>
    <lineage>
        <taxon>Bacteria</taxon>
        <taxon>Bacillati</taxon>
        <taxon>Actinomycetota</taxon>
        <taxon>Actinomycetes</taxon>
        <taxon>Streptosporangiales</taxon>
        <taxon>Thermomonosporaceae</taxon>
        <taxon>Actinomadura</taxon>
    </lineage>
</organism>
<protein>
    <submittedName>
        <fullName evidence="3">Amidase</fullName>
    </submittedName>
</protein>
<feature type="domain" description="Amidase" evidence="2">
    <location>
        <begin position="29"/>
        <end position="454"/>
    </location>
</feature>
<sequence length="464" mass="49892">MSGVHPPDEPTLLQLRERFRSREDTPLAAVERALDRMDAHDGTIHAFLAVDRDRALAEAETATKAWRAAGPRPALLGLPISVKDTIEVAGMPTTYGSAVFRHNRRPDSVIAERLRRHGAIIIGKTNTSEFALCTDVRNRLTGPGRNPLDTARSCGGSSGGAAASVAAGMSAAAVGTDSAGSIRIPAAYQGLVGFKPSFRRVPWVQDWNAAPTRSHPGPITRDARDAWELTKALGGADWRDPASALAPLADEEFESALRRGTDGLRVAFIADTSAPTSAGASAEVSASEEAALARDLTDFLRDVFGALDRLRWDRLVPPPTTARVWPYAAEHVAAALRLSPDFFDAVEELTDYARPIYEAGRTQSAAEYLRATGEERERGLALRHALAAYDYAFSVVAPEPPRVTETYSPLQFPRLALLNLAGLPAVSVPFGAYRSGMPRAMQIFGRFGDDAGVLAMAEKLTRSL</sequence>
<dbReference type="InterPro" id="IPR023631">
    <property type="entry name" value="Amidase_dom"/>
</dbReference>
<dbReference type="Proteomes" id="UP000323505">
    <property type="component" value="Unassembled WGS sequence"/>
</dbReference>
<evidence type="ECO:0000313" key="3">
    <source>
        <dbReference type="EMBL" id="TYK51406.1"/>
    </source>
</evidence>
<name>A0A5D3FU59_9ACTN</name>
<gene>
    <name evidence="3" type="ORF">FXF68_13460</name>
</gene>
<keyword evidence="4" id="KW-1185">Reference proteome</keyword>
<proteinExistence type="inferred from homology"/>
<dbReference type="Gene3D" id="3.90.1300.10">
    <property type="entry name" value="Amidase signature (AS) domain"/>
    <property type="match status" value="1"/>
</dbReference>
<dbReference type="RefSeq" id="WP_148759232.1">
    <property type="nucleotide sequence ID" value="NZ_VSRQ01000002.1"/>
</dbReference>
<reference evidence="3 4" key="1">
    <citation type="submission" date="2019-08" db="EMBL/GenBank/DDBJ databases">
        <title>Actinomadura sp. nov. CYP1-5 isolated from mountain soil.</title>
        <authorList>
            <person name="Songsumanus A."/>
            <person name="Kuncharoen N."/>
            <person name="Kudo T."/>
            <person name="Yuki M."/>
            <person name="Igarashi Y."/>
            <person name="Tanasupawat S."/>
        </authorList>
    </citation>
    <scope>NUCLEOTIDE SEQUENCE [LARGE SCALE GENOMIC DNA]</scope>
    <source>
        <strain evidence="3 4">CYP1-5</strain>
    </source>
</reference>
<evidence type="ECO:0000313" key="4">
    <source>
        <dbReference type="Proteomes" id="UP000323505"/>
    </source>
</evidence>
<dbReference type="Pfam" id="PF01425">
    <property type="entry name" value="Amidase"/>
    <property type="match status" value="1"/>
</dbReference>
<dbReference type="EMBL" id="VSRQ01000002">
    <property type="protein sequence ID" value="TYK51406.1"/>
    <property type="molecule type" value="Genomic_DNA"/>
</dbReference>
<comment type="caution">
    <text evidence="3">The sequence shown here is derived from an EMBL/GenBank/DDBJ whole genome shotgun (WGS) entry which is preliminary data.</text>
</comment>
<dbReference type="PANTHER" id="PTHR11895:SF7">
    <property type="entry name" value="GLUTAMYL-TRNA(GLN) AMIDOTRANSFERASE SUBUNIT A, MITOCHONDRIAL"/>
    <property type="match status" value="1"/>
</dbReference>
<evidence type="ECO:0000259" key="2">
    <source>
        <dbReference type="Pfam" id="PF01425"/>
    </source>
</evidence>
<dbReference type="PROSITE" id="PS00571">
    <property type="entry name" value="AMIDASES"/>
    <property type="match status" value="1"/>
</dbReference>
<dbReference type="InterPro" id="IPR000120">
    <property type="entry name" value="Amidase"/>
</dbReference>
<dbReference type="SUPFAM" id="SSF75304">
    <property type="entry name" value="Amidase signature (AS) enzymes"/>
    <property type="match status" value="1"/>
</dbReference>
<comment type="similarity">
    <text evidence="1">Belongs to the amidase family.</text>
</comment>
<accession>A0A5D3FU59</accession>
<evidence type="ECO:0000256" key="1">
    <source>
        <dbReference type="ARBA" id="ARBA00009199"/>
    </source>
</evidence>
<dbReference type="AlphaFoldDB" id="A0A5D3FU59"/>
<dbReference type="GO" id="GO:0003824">
    <property type="term" value="F:catalytic activity"/>
    <property type="evidence" value="ECO:0007669"/>
    <property type="project" value="InterPro"/>
</dbReference>
<dbReference type="PANTHER" id="PTHR11895">
    <property type="entry name" value="TRANSAMIDASE"/>
    <property type="match status" value="1"/>
</dbReference>
<dbReference type="InterPro" id="IPR036928">
    <property type="entry name" value="AS_sf"/>
</dbReference>
<dbReference type="InterPro" id="IPR020556">
    <property type="entry name" value="Amidase_CS"/>
</dbReference>